<evidence type="ECO:0000256" key="1">
    <source>
        <dbReference type="SAM" id="SignalP"/>
    </source>
</evidence>
<keyword evidence="1" id="KW-0732">Signal</keyword>
<reference evidence="2 3" key="1">
    <citation type="journal article" date="2019" name="Sci. Rep.">
        <title>Orb-weaving spider Araneus ventricosus genome elucidates the spidroin gene catalogue.</title>
        <authorList>
            <person name="Kono N."/>
            <person name="Nakamura H."/>
            <person name="Ohtoshi R."/>
            <person name="Moran D.A.P."/>
            <person name="Shinohara A."/>
            <person name="Yoshida Y."/>
            <person name="Fujiwara M."/>
            <person name="Mori M."/>
            <person name="Tomita M."/>
            <person name="Arakawa K."/>
        </authorList>
    </citation>
    <scope>NUCLEOTIDE SEQUENCE [LARGE SCALE GENOMIC DNA]</scope>
</reference>
<sequence length="100" mass="11759">MPRHRRVTRHYRRIFRFFAPFLKLLPWVSPSENGTFRQPEAVLGNNGADYLKTGRMVTLAKYHNLSLSLCVYEHDNSKSQPPAWMISIRSYTKTADLYQI</sequence>
<accession>A0A4Y2TJM8</accession>
<dbReference type="EMBL" id="BGPR01028465">
    <property type="protein sequence ID" value="GBN99646.1"/>
    <property type="molecule type" value="Genomic_DNA"/>
</dbReference>
<evidence type="ECO:0000313" key="3">
    <source>
        <dbReference type="Proteomes" id="UP000499080"/>
    </source>
</evidence>
<dbReference type="Proteomes" id="UP000499080">
    <property type="component" value="Unassembled WGS sequence"/>
</dbReference>
<dbReference type="AlphaFoldDB" id="A0A4Y2TJM8"/>
<evidence type="ECO:0000313" key="2">
    <source>
        <dbReference type="EMBL" id="GBN99646.1"/>
    </source>
</evidence>
<protein>
    <submittedName>
        <fullName evidence="2">Uncharacterized protein</fullName>
    </submittedName>
</protein>
<feature type="chain" id="PRO_5021331044" evidence="1">
    <location>
        <begin position="31"/>
        <end position="100"/>
    </location>
</feature>
<gene>
    <name evidence="2" type="ORF">AVEN_9219_1</name>
</gene>
<name>A0A4Y2TJM8_ARAVE</name>
<keyword evidence="3" id="KW-1185">Reference proteome</keyword>
<comment type="caution">
    <text evidence="2">The sequence shown here is derived from an EMBL/GenBank/DDBJ whole genome shotgun (WGS) entry which is preliminary data.</text>
</comment>
<proteinExistence type="predicted"/>
<feature type="signal peptide" evidence="1">
    <location>
        <begin position="1"/>
        <end position="30"/>
    </location>
</feature>
<organism evidence="2 3">
    <name type="scientific">Araneus ventricosus</name>
    <name type="common">Orbweaver spider</name>
    <name type="synonym">Epeira ventricosa</name>
    <dbReference type="NCBI Taxonomy" id="182803"/>
    <lineage>
        <taxon>Eukaryota</taxon>
        <taxon>Metazoa</taxon>
        <taxon>Ecdysozoa</taxon>
        <taxon>Arthropoda</taxon>
        <taxon>Chelicerata</taxon>
        <taxon>Arachnida</taxon>
        <taxon>Araneae</taxon>
        <taxon>Araneomorphae</taxon>
        <taxon>Entelegynae</taxon>
        <taxon>Araneoidea</taxon>
        <taxon>Araneidae</taxon>
        <taxon>Araneus</taxon>
    </lineage>
</organism>